<accession>A0AAN9UZC6</accession>
<keyword evidence="1" id="KW-1133">Transmembrane helix</keyword>
<keyword evidence="1" id="KW-0812">Transmembrane</keyword>
<keyword evidence="4" id="KW-1185">Reference proteome</keyword>
<dbReference type="AlphaFoldDB" id="A0AAN9UZC6"/>
<evidence type="ECO:0000313" key="4">
    <source>
        <dbReference type="Proteomes" id="UP001378592"/>
    </source>
</evidence>
<feature type="signal peptide" evidence="2">
    <location>
        <begin position="1"/>
        <end position="17"/>
    </location>
</feature>
<keyword evidence="1" id="KW-0472">Membrane</keyword>
<reference evidence="3 4" key="1">
    <citation type="submission" date="2024-03" db="EMBL/GenBank/DDBJ databases">
        <title>The genome assembly and annotation of the cricket Gryllus longicercus Weissman &amp; Gray.</title>
        <authorList>
            <person name="Szrajer S."/>
            <person name="Gray D."/>
            <person name="Ylla G."/>
        </authorList>
    </citation>
    <scope>NUCLEOTIDE SEQUENCE [LARGE SCALE GENOMIC DNA]</scope>
    <source>
        <strain evidence="3">DAG 2021-001</strain>
        <tissue evidence="3">Whole body minus gut</tissue>
    </source>
</reference>
<evidence type="ECO:0000256" key="2">
    <source>
        <dbReference type="SAM" id="SignalP"/>
    </source>
</evidence>
<feature type="chain" id="PRO_5043032384" description="Accessory gland protein" evidence="2">
    <location>
        <begin position="18"/>
        <end position="301"/>
    </location>
</feature>
<keyword evidence="2" id="KW-0732">Signal</keyword>
<name>A0AAN9UZC6_9ORTH</name>
<comment type="caution">
    <text evidence="3">The sequence shown here is derived from an EMBL/GenBank/DDBJ whole genome shotgun (WGS) entry which is preliminary data.</text>
</comment>
<gene>
    <name evidence="3" type="ORF">R5R35_013082</name>
</gene>
<evidence type="ECO:0008006" key="5">
    <source>
        <dbReference type="Google" id="ProtNLM"/>
    </source>
</evidence>
<sequence length="301" mass="33818">MLLKSGIFIFLLIGVMSDWVKIPVLDPQKHETSVPSSQFSALKSSSNFLKVSTYAPVTKLSSSIYPNDPNNGGEIPLEEHILENVQNEMNSEESWFTPNTSILSFKMDEKSSITEIDHKFLLSVMNNSQKTDRTGLENTHSESKINNFLEILKNVHQTLLHGTPITVTGKIKFLQDLQTKLYSYIKPRIKRLWNVEDRQARTEKGMGFPSMDGALMTICFLLFAVFLIKLVKQLIQQLQEKANANALMMTGATPVVPAAGGTPIMTGRRKRGISPETYTAARVLHLIESFHVQYNTFATPQ</sequence>
<organism evidence="3 4">
    <name type="scientific">Gryllus longicercus</name>
    <dbReference type="NCBI Taxonomy" id="2509291"/>
    <lineage>
        <taxon>Eukaryota</taxon>
        <taxon>Metazoa</taxon>
        <taxon>Ecdysozoa</taxon>
        <taxon>Arthropoda</taxon>
        <taxon>Hexapoda</taxon>
        <taxon>Insecta</taxon>
        <taxon>Pterygota</taxon>
        <taxon>Neoptera</taxon>
        <taxon>Polyneoptera</taxon>
        <taxon>Orthoptera</taxon>
        <taxon>Ensifera</taxon>
        <taxon>Gryllidea</taxon>
        <taxon>Grylloidea</taxon>
        <taxon>Gryllidae</taxon>
        <taxon>Gryllinae</taxon>
        <taxon>Gryllus</taxon>
    </lineage>
</organism>
<protein>
    <recommendedName>
        <fullName evidence="5">Accessory gland protein</fullName>
    </recommendedName>
</protein>
<evidence type="ECO:0000313" key="3">
    <source>
        <dbReference type="EMBL" id="KAK7788657.1"/>
    </source>
</evidence>
<evidence type="ECO:0000256" key="1">
    <source>
        <dbReference type="SAM" id="Phobius"/>
    </source>
</evidence>
<dbReference type="Proteomes" id="UP001378592">
    <property type="component" value="Unassembled WGS sequence"/>
</dbReference>
<proteinExistence type="predicted"/>
<dbReference type="EMBL" id="JAZDUA010000983">
    <property type="protein sequence ID" value="KAK7788657.1"/>
    <property type="molecule type" value="Genomic_DNA"/>
</dbReference>
<feature type="transmembrane region" description="Helical" evidence="1">
    <location>
        <begin position="213"/>
        <end position="231"/>
    </location>
</feature>